<evidence type="ECO:0000256" key="2">
    <source>
        <dbReference type="SAM" id="SignalP"/>
    </source>
</evidence>
<evidence type="ECO:0000313" key="4">
    <source>
        <dbReference type="EnsemblPlants" id="PAC:32986829.CDS.1"/>
    </source>
</evidence>
<evidence type="ECO:0000256" key="1">
    <source>
        <dbReference type="SAM" id="MobiDB-lite"/>
    </source>
</evidence>
<reference evidence="3 5" key="1">
    <citation type="journal article" date="2008" name="Science">
        <title>The Physcomitrella genome reveals evolutionary insights into the conquest of land by plants.</title>
        <authorList>
            <person name="Rensing S."/>
            <person name="Lang D."/>
            <person name="Zimmer A."/>
            <person name="Terry A."/>
            <person name="Salamov A."/>
            <person name="Shapiro H."/>
            <person name="Nishiyama T."/>
            <person name="Perroud P.-F."/>
            <person name="Lindquist E."/>
            <person name="Kamisugi Y."/>
            <person name="Tanahashi T."/>
            <person name="Sakakibara K."/>
            <person name="Fujita T."/>
            <person name="Oishi K."/>
            <person name="Shin-I T."/>
            <person name="Kuroki Y."/>
            <person name="Toyoda A."/>
            <person name="Suzuki Y."/>
            <person name="Hashimoto A."/>
            <person name="Yamaguchi K."/>
            <person name="Sugano A."/>
            <person name="Kohara Y."/>
            <person name="Fujiyama A."/>
            <person name="Anterola A."/>
            <person name="Aoki S."/>
            <person name="Ashton N."/>
            <person name="Barbazuk W.B."/>
            <person name="Barker E."/>
            <person name="Bennetzen J."/>
            <person name="Bezanilla M."/>
            <person name="Blankenship R."/>
            <person name="Cho S.H."/>
            <person name="Dutcher S."/>
            <person name="Estelle M."/>
            <person name="Fawcett J.A."/>
            <person name="Gundlach H."/>
            <person name="Hanada K."/>
            <person name="Heyl A."/>
            <person name="Hicks K.A."/>
            <person name="Hugh J."/>
            <person name="Lohr M."/>
            <person name="Mayer K."/>
            <person name="Melkozernov A."/>
            <person name="Murata T."/>
            <person name="Nelson D."/>
            <person name="Pils B."/>
            <person name="Prigge M."/>
            <person name="Reiss B."/>
            <person name="Renner T."/>
            <person name="Rombauts S."/>
            <person name="Rushton P."/>
            <person name="Sanderfoot A."/>
            <person name="Schween G."/>
            <person name="Shiu S.-H."/>
            <person name="Stueber K."/>
            <person name="Theodoulou F.L."/>
            <person name="Tu H."/>
            <person name="Van de Peer Y."/>
            <person name="Verrier P.J."/>
            <person name="Waters E."/>
            <person name="Wood A."/>
            <person name="Yang L."/>
            <person name="Cove D."/>
            <person name="Cuming A."/>
            <person name="Hasebe M."/>
            <person name="Lucas S."/>
            <person name="Mishler D.B."/>
            <person name="Reski R."/>
            <person name="Grigoriev I."/>
            <person name="Quatrano R.S."/>
            <person name="Boore J.L."/>
        </authorList>
    </citation>
    <scope>NUCLEOTIDE SEQUENCE [LARGE SCALE GENOMIC DNA]</scope>
    <source>
        <strain evidence="4 5">cv. Gransden 2004</strain>
    </source>
</reference>
<dbReference type="Gramene" id="Pp3c16_10060V3.1">
    <property type="protein sequence ID" value="PAC:32986829.CDS.1"/>
    <property type="gene ID" value="Pp3c16_10060"/>
</dbReference>
<dbReference type="Gramene" id="Pp3c16_10060V3.2">
    <property type="protein sequence ID" value="PAC:32986830.CDS.1"/>
    <property type="gene ID" value="Pp3c16_10060"/>
</dbReference>
<dbReference type="EnsemblPlants" id="Pp3c16_10060V3.2">
    <property type="protein sequence ID" value="PAC:32986830.CDS.1"/>
    <property type="gene ID" value="Pp3c16_10060"/>
</dbReference>
<gene>
    <name evidence="3" type="ORF">PHYPA_020743</name>
</gene>
<organism evidence="3">
    <name type="scientific">Physcomitrium patens</name>
    <name type="common">Spreading-leaved earth moss</name>
    <name type="synonym">Physcomitrella patens</name>
    <dbReference type="NCBI Taxonomy" id="3218"/>
    <lineage>
        <taxon>Eukaryota</taxon>
        <taxon>Viridiplantae</taxon>
        <taxon>Streptophyta</taxon>
        <taxon>Embryophyta</taxon>
        <taxon>Bryophyta</taxon>
        <taxon>Bryophytina</taxon>
        <taxon>Bryopsida</taxon>
        <taxon>Funariidae</taxon>
        <taxon>Funariales</taxon>
        <taxon>Funariaceae</taxon>
        <taxon>Physcomitrium</taxon>
    </lineage>
</organism>
<dbReference type="AlphaFoldDB" id="A0A2K1J7Y3"/>
<proteinExistence type="predicted"/>
<evidence type="ECO:0000313" key="5">
    <source>
        <dbReference type="Proteomes" id="UP000006727"/>
    </source>
</evidence>
<accession>A0A2K1J7Y3</accession>
<keyword evidence="5" id="KW-1185">Reference proteome</keyword>
<dbReference type="EnsemblPlants" id="Pp3c16_10060V3.1">
    <property type="protein sequence ID" value="PAC:32986829.CDS.1"/>
    <property type="gene ID" value="Pp3c16_10060"/>
</dbReference>
<sequence>MAAQRGRGGAFRLLLLVSLMCVIHGTQGLWVGFYKNTCPNAETIVTRKRRCLFSSKPTLNRAPDRRVAVRVRARWWWQRGPRPDSREAIAETAKKNTKGPR</sequence>
<feature type="chain" id="PRO_5033310716" description="Plant heme peroxidase family profile domain-containing protein" evidence="2">
    <location>
        <begin position="29"/>
        <end position="101"/>
    </location>
</feature>
<evidence type="ECO:0008006" key="6">
    <source>
        <dbReference type="Google" id="ProtNLM"/>
    </source>
</evidence>
<feature type="region of interest" description="Disordered" evidence="1">
    <location>
        <begin position="82"/>
        <end position="101"/>
    </location>
</feature>
<dbReference type="Proteomes" id="UP000006727">
    <property type="component" value="Chromosome 16"/>
</dbReference>
<reference evidence="4" key="3">
    <citation type="submission" date="2020-12" db="UniProtKB">
        <authorList>
            <consortium name="EnsemblPlants"/>
        </authorList>
    </citation>
    <scope>IDENTIFICATION</scope>
</reference>
<dbReference type="InParanoid" id="A0A2K1J7Y3"/>
<keyword evidence="2" id="KW-0732">Signal</keyword>
<dbReference type="EMBL" id="ABEU02000016">
    <property type="protein sequence ID" value="PNR37634.1"/>
    <property type="molecule type" value="Genomic_DNA"/>
</dbReference>
<reference evidence="3 5" key="2">
    <citation type="journal article" date="2018" name="Plant J.">
        <title>The Physcomitrella patens chromosome-scale assembly reveals moss genome structure and evolution.</title>
        <authorList>
            <person name="Lang D."/>
            <person name="Ullrich K.K."/>
            <person name="Murat F."/>
            <person name="Fuchs J."/>
            <person name="Jenkins J."/>
            <person name="Haas F.B."/>
            <person name="Piednoel M."/>
            <person name="Gundlach H."/>
            <person name="Van Bel M."/>
            <person name="Meyberg R."/>
            <person name="Vives C."/>
            <person name="Morata J."/>
            <person name="Symeonidi A."/>
            <person name="Hiss M."/>
            <person name="Muchero W."/>
            <person name="Kamisugi Y."/>
            <person name="Saleh O."/>
            <person name="Blanc G."/>
            <person name="Decker E.L."/>
            <person name="van Gessel N."/>
            <person name="Grimwood J."/>
            <person name="Hayes R.D."/>
            <person name="Graham S.W."/>
            <person name="Gunter L.E."/>
            <person name="McDaniel S.F."/>
            <person name="Hoernstein S.N.W."/>
            <person name="Larsson A."/>
            <person name="Li F.W."/>
            <person name="Perroud P.F."/>
            <person name="Phillips J."/>
            <person name="Ranjan P."/>
            <person name="Rokshar D.S."/>
            <person name="Rothfels C.J."/>
            <person name="Schneider L."/>
            <person name="Shu S."/>
            <person name="Stevenson D.W."/>
            <person name="Thummler F."/>
            <person name="Tillich M."/>
            <person name="Villarreal Aguilar J.C."/>
            <person name="Widiez T."/>
            <person name="Wong G.K."/>
            <person name="Wymore A."/>
            <person name="Zhang Y."/>
            <person name="Zimmer A.D."/>
            <person name="Quatrano R.S."/>
            <person name="Mayer K.F.X."/>
            <person name="Goodstein D."/>
            <person name="Casacuberta J.M."/>
            <person name="Vandepoele K."/>
            <person name="Reski R."/>
            <person name="Cuming A.C."/>
            <person name="Tuskan G.A."/>
            <person name="Maumus F."/>
            <person name="Salse J."/>
            <person name="Schmutz J."/>
            <person name="Rensing S.A."/>
        </authorList>
    </citation>
    <scope>NUCLEOTIDE SEQUENCE [LARGE SCALE GENOMIC DNA]</scope>
    <source>
        <strain evidence="4 5">cv. Gransden 2004</strain>
    </source>
</reference>
<protein>
    <recommendedName>
        <fullName evidence="6">Plant heme peroxidase family profile domain-containing protein</fullName>
    </recommendedName>
</protein>
<dbReference type="Gramene" id="Pp3c16_10060V3.3">
    <property type="protein sequence ID" value="PAC:32986831.CDS.1"/>
    <property type="gene ID" value="Pp3c16_10060"/>
</dbReference>
<name>A0A2K1J7Y3_PHYPA</name>
<feature type="signal peptide" evidence="2">
    <location>
        <begin position="1"/>
        <end position="28"/>
    </location>
</feature>
<dbReference type="EnsemblPlants" id="Pp3c16_10060V3.3">
    <property type="protein sequence ID" value="PAC:32986831.CDS.1"/>
    <property type="gene ID" value="Pp3c16_10060"/>
</dbReference>
<evidence type="ECO:0000313" key="3">
    <source>
        <dbReference type="EMBL" id="PNR37634.1"/>
    </source>
</evidence>
<feature type="compositionally biased region" description="Basic and acidic residues" evidence="1">
    <location>
        <begin position="82"/>
        <end position="94"/>
    </location>
</feature>
<dbReference type="PaxDb" id="3218-PP1S106_214V6.1"/>